<organism evidence="1 2">
    <name type="scientific">Marinibactrum halimedae</name>
    <dbReference type="NCBI Taxonomy" id="1444977"/>
    <lineage>
        <taxon>Bacteria</taxon>
        <taxon>Pseudomonadati</taxon>
        <taxon>Pseudomonadota</taxon>
        <taxon>Gammaproteobacteria</taxon>
        <taxon>Cellvibrionales</taxon>
        <taxon>Cellvibrionaceae</taxon>
        <taxon>Marinibactrum</taxon>
    </lineage>
</organism>
<evidence type="ECO:0000313" key="2">
    <source>
        <dbReference type="Proteomes" id="UP001156870"/>
    </source>
</evidence>
<dbReference type="EMBL" id="BSPD01000017">
    <property type="protein sequence ID" value="GLS24667.1"/>
    <property type="molecule type" value="Genomic_DNA"/>
</dbReference>
<sequence>MPEWIIQEMIRYFDHRGIPINQHSLPEGYLQIDLAYDGVLEVDYLPAEESLLFSLRLVQDAHQAIVRQMLAMNHYLKKLPFSPTCHLYDSSIVLRTCLVNEAVSLVNIESVFTNLLQRKQILIDNG</sequence>
<dbReference type="Gene3D" id="3.30.1460.10">
    <property type="match status" value="1"/>
</dbReference>
<evidence type="ECO:0000313" key="1">
    <source>
        <dbReference type="EMBL" id="GLS24667.1"/>
    </source>
</evidence>
<reference evidence="1 2" key="1">
    <citation type="journal article" date="2014" name="Int. J. Syst. Evol. Microbiol.">
        <title>Complete genome sequence of Corynebacterium casei LMG S-19264T (=DSM 44701T), isolated from a smear-ripened cheese.</title>
        <authorList>
            <consortium name="US DOE Joint Genome Institute (JGI-PGF)"/>
            <person name="Walter F."/>
            <person name="Albersmeier A."/>
            <person name="Kalinowski J."/>
            <person name="Ruckert C."/>
        </authorList>
    </citation>
    <scope>NUCLEOTIDE SEQUENCE [LARGE SCALE GENOMIC DNA]</scope>
    <source>
        <strain evidence="1 2">NBRC 110095</strain>
    </source>
</reference>
<name>A0AA37WN55_9GAMM</name>
<dbReference type="Proteomes" id="UP001156870">
    <property type="component" value="Unassembled WGS sequence"/>
</dbReference>
<keyword evidence="2" id="KW-1185">Reference proteome</keyword>
<comment type="caution">
    <text evidence="1">The sequence shown here is derived from an EMBL/GenBank/DDBJ whole genome shotgun (WGS) entry which is preliminary data.</text>
</comment>
<dbReference type="AlphaFoldDB" id="A0AA37WN55"/>
<accession>A0AA37WN55</accession>
<dbReference type="SUPFAM" id="SSF69635">
    <property type="entry name" value="Type III secretory system chaperone-like"/>
    <property type="match status" value="1"/>
</dbReference>
<dbReference type="RefSeq" id="WP_232593661.1">
    <property type="nucleotide sequence ID" value="NZ_BSPD01000017.1"/>
</dbReference>
<proteinExistence type="predicted"/>
<protein>
    <submittedName>
        <fullName evidence="1">Uncharacterized protein</fullName>
    </submittedName>
</protein>
<gene>
    <name evidence="1" type="ORF">GCM10007877_03810</name>
</gene>